<feature type="transmembrane region" description="Helical" evidence="8">
    <location>
        <begin position="70"/>
        <end position="90"/>
    </location>
</feature>
<dbReference type="InterPro" id="IPR051035">
    <property type="entry name" value="Mito_inheritance_9"/>
</dbReference>
<evidence type="ECO:0000259" key="10">
    <source>
        <dbReference type="Pfam" id="PF14378"/>
    </source>
</evidence>
<dbReference type="CDD" id="cd03386">
    <property type="entry name" value="PAP2_Aur1_like"/>
    <property type="match status" value="1"/>
</dbReference>
<keyword evidence="12" id="KW-1185">Reference proteome</keyword>
<dbReference type="InterPro" id="IPR002575">
    <property type="entry name" value="Aminoglycoside_PTrfase"/>
</dbReference>
<feature type="region of interest" description="Disordered" evidence="7">
    <location>
        <begin position="37"/>
        <end position="59"/>
    </location>
</feature>
<accession>A0A5M3Z6E4</accession>
<dbReference type="InterPro" id="IPR011009">
    <property type="entry name" value="Kinase-like_dom_sf"/>
</dbReference>
<evidence type="ECO:0000256" key="5">
    <source>
        <dbReference type="ARBA" id="ARBA00023128"/>
    </source>
</evidence>
<dbReference type="GO" id="GO:0005739">
    <property type="term" value="C:mitochondrion"/>
    <property type="evidence" value="ECO:0007669"/>
    <property type="project" value="UniProtKB-SubCell"/>
</dbReference>
<feature type="transmembrane region" description="Helical" evidence="8">
    <location>
        <begin position="152"/>
        <end position="170"/>
    </location>
</feature>
<evidence type="ECO:0000256" key="3">
    <source>
        <dbReference type="ARBA" id="ARBA00016197"/>
    </source>
</evidence>
<feature type="domain" description="Aminoglycoside phosphotransferase" evidence="9">
    <location>
        <begin position="454"/>
        <end position="497"/>
    </location>
</feature>
<evidence type="ECO:0000256" key="6">
    <source>
        <dbReference type="ARBA" id="ARBA00031849"/>
    </source>
</evidence>
<keyword evidence="5" id="KW-0496">Mitochondrion</keyword>
<feature type="compositionally biased region" description="Basic and acidic residues" evidence="7">
    <location>
        <begin position="40"/>
        <end position="50"/>
    </location>
</feature>
<name>A0A5M3Z6E4_ASPTE</name>
<dbReference type="SUPFAM" id="SSF56112">
    <property type="entry name" value="Protein kinase-like (PK-like)"/>
    <property type="match status" value="1"/>
</dbReference>
<proteinExistence type="inferred from homology"/>
<keyword evidence="4" id="KW-0809">Transit peptide</keyword>
<dbReference type="EMBL" id="BLJY01000008">
    <property type="protein sequence ID" value="GFF18251.1"/>
    <property type="molecule type" value="Genomic_DNA"/>
</dbReference>
<dbReference type="VEuPathDB" id="FungiDB:ATEG_06446"/>
<dbReference type="Pfam" id="PF01636">
    <property type="entry name" value="APH"/>
    <property type="match status" value="1"/>
</dbReference>
<sequence>MGALRNLLEPGAIVATFTIGTLINRRKTARRPSVETPLLNDDREIQKPDDHDEDNDEITQRNRDTIQSRILAYFPFLLEIWYWLLTYWIYQGLRAFSAKAIAGNEEVFRLAERHAHAVLALEHYLHIDVELSLQKLVLDRAPWLMALFARVYYSHIVLGVVFLVYSYTYFQANRYQAIRRTLAFENVIAFVILTLWRCAPPRLLPEDDGFTDILHSNKGGSSWTQNSFQLTIAAMPSLHFGNSVFIAFCLLKFSPHWYLRVVAPIWPVLMGFTILATANHFILDAVVGACVTFTAYRFNRAMLVLLPVERVLFRLLRIEKPDYYSQNPLSKCRPAVAYNGIRSSHFTIFTISHVFAHPGRICLEFRAEQPGRRGVYSYMNILERYKIIDQIVDIEKKLAVLKFPAYGSLYLRDSMLLDGTRQHALPADFDPDGQFCIGPSCSRSVWHRRSADVHMPDAGPFLWHTDLHLGNIFVSPEDPTLISGIIDWQSAQTAPILIQARFPDFLQPPENYSPGATAPSVPDNFDELDADKKANATEEHELASQSKYYEMSCLAYNRHVYDAMKLDRRLWEPFTCSQLLSEGSLVPLRNSLVRIFLDWHILGLPGHCPFKFTEEEIRRHYNQVQRYEDRKYLWDIAKSQLCTDDSGWVPVDRWEMTNKMNEYLFDMYIETLSEELSPQEATKQWPFPPKGI</sequence>
<dbReference type="InterPro" id="IPR026841">
    <property type="entry name" value="Aur1/Ipt1"/>
</dbReference>
<evidence type="ECO:0000259" key="9">
    <source>
        <dbReference type="Pfam" id="PF01636"/>
    </source>
</evidence>
<feature type="domain" description="Inositolphosphotransferase Aur1/Ipt1" evidence="10">
    <location>
        <begin position="117"/>
        <end position="296"/>
    </location>
</feature>
<dbReference type="OrthoDB" id="2566866at2759"/>
<evidence type="ECO:0000256" key="4">
    <source>
        <dbReference type="ARBA" id="ARBA00022946"/>
    </source>
</evidence>
<gene>
    <name evidence="11" type="ORF">ATEIFO6365_0008019500</name>
</gene>
<keyword evidence="8" id="KW-0812">Transmembrane</keyword>
<dbReference type="Gene3D" id="3.90.1200.10">
    <property type="match status" value="1"/>
</dbReference>
<comment type="similarity">
    <text evidence="2">Belongs to the AIM9 family.</text>
</comment>
<feature type="transmembrane region" description="Helical" evidence="8">
    <location>
        <begin position="228"/>
        <end position="250"/>
    </location>
</feature>
<comment type="subcellular location">
    <subcellularLocation>
        <location evidence="1">Mitochondrion</location>
    </subcellularLocation>
</comment>
<evidence type="ECO:0000313" key="11">
    <source>
        <dbReference type="EMBL" id="GFF18251.1"/>
    </source>
</evidence>
<evidence type="ECO:0000313" key="12">
    <source>
        <dbReference type="Proteomes" id="UP000452235"/>
    </source>
</evidence>
<dbReference type="Pfam" id="PF14378">
    <property type="entry name" value="PAP2_3"/>
    <property type="match status" value="1"/>
</dbReference>
<evidence type="ECO:0000256" key="7">
    <source>
        <dbReference type="SAM" id="MobiDB-lite"/>
    </source>
</evidence>
<evidence type="ECO:0000256" key="1">
    <source>
        <dbReference type="ARBA" id="ARBA00004173"/>
    </source>
</evidence>
<dbReference type="VEuPathDB" id="FungiDB:ATEG_06445"/>
<reference evidence="11 12" key="1">
    <citation type="submission" date="2020-01" db="EMBL/GenBank/DDBJ databases">
        <title>Aspergillus terreus IFO 6365 whole genome shotgun sequence.</title>
        <authorList>
            <person name="Kanamasa S."/>
            <person name="Takahashi H."/>
        </authorList>
    </citation>
    <scope>NUCLEOTIDE SEQUENCE [LARGE SCALE GENOMIC DNA]</scope>
    <source>
        <strain evidence="11 12">IFO 6365</strain>
    </source>
</reference>
<dbReference type="GO" id="GO:0016020">
    <property type="term" value="C:membrane"/>
    <property type="evidence" value="ECO:0007669"/>
    <property type="project" value="UniProtKB-SubCell"/>
</dbReference>
<feature type="transmembrane region" description="Helical" evidence="8">
    <location>
        <begin position="257"/>
        <end position="275"/>
    </location>
</feature>
<dbReference type="PANTHER" id="PTHR36091">
    <property type="entry name" value="ALTERED INHERITANCE OF MITOCHONDRIA PROTEIN 9, MITOCHONDRIAL"/>
    <property type="match status" value="1"/>
</dbReference>
<dbReference type="PANTHER" id="PTHR36091:SF1">
    <property type="entry name" value="ALTERED INHERITANCE OF MITOCHONDRIA PROTEIN 9, MITOCHONDRIAL"/>
    <property type="match status" value="1"/>
</dbReference>
<dbReference type="AlphaFoldDB" id="A0A5M3Z6E4"/>
<protein>
    <recommendedName>
        <fullName evidence="3">Altered inheritance of mitochondria protein 9, mitochondrial</fullName>
    </recommendedName>
    <alternativeName>
        <fullName evidence="6">Found in mitochondrial proteome protein 29</fullName>
    </alternativeName>
</protein>
<feature type="transmembrane region" description="Helical" evidence="8">
    <location>
        <begin position="182"/>
        <end position="199"/>
    </location>
</feature>
<comment type="caution">
    <text evidence="11">The sequence shown here is derived from an EMBL/GenBank/DDBJ whole genome shotgun (WGS) entry which is preliminary data.</text>
</comment>
<keyword evidence="8" id="KW-0472">Membrane</keyword>
<organism evidence="11 12">
    <name type="scientific">Aspergillus terreus</name>
    <dbReference type="NCBI Taxonomy" id="33178"/>
    <lineage>
        <taxon>Eukaryota</taxon>
        <taxon>Fungi</taxon>
        <taxon>Dikarya</taxon>
        <taxon>Ascomycota</taxon>
        <taxon>Pezizomycotina</taxon>
        <taxon>Eurotiomycetes</taxon>
        <taxon>Eurotiomycetidae</taxon>
        <taxon>Eurotiales</taxon>
        <taxon>Aspergillaceae</taxon>
        <taxon>Aspergillus</taxon>
        <taxon>Aspergillus subgen. Circumdati</taxon>
    </lineage>
</organism>
<dbReference type="Proteomes" id="UP000452235">
    <property type="component" value="Unassembled WGS sequence"/>
</dbReference>
<keyword evidence="8" id="KW-1133">Transmembrane helix</keyword>
<evidence type="ECO:0000256" key="8">
    <source>
        <dbReference type="SAM" id="Phobius"/>
    </source>
</evidence>
<evidence type="ECO:0000256" key="2">
    <source>
        <dbReference type="ARBA" id="ARBA00005543"/>
    </source>
</evidence>